<keyword evidence="1" id="KW-0436">Ligase</keyword>
<accession>A0ABQ3J8D1</accession>
<dbReference type="PANTHER" id="PTHR43585">
    <property type="entry name" value="FUMIPYRROLE BIOSYNTHESIS PROTEIN C"/>
    <property type="match status" value="1"/>
</dbReference>
<dbReference type="EMBL" id="BNAU01000005">
    <property type="protein sequence ID" value="GHF05483.1"/>
    <property type="molecule type" value="Genomic_DNA"/>
</dbReference>
<feature type="domain" description="ATP-grasp" evidence="5">
    <location>
        <begin position="128"/>
        <end position="345"/>
    </location>
</feature>
<organism evidence="6 7">
    <name type="scientific">Amycolatopsis deserti</name>
    <dbReference type="NCBI Taxonomy" id="185696"/>
    <lineage>
        <taxon>Bacteria</taxon>
        <taxon>Bacillati</taxon>
        <taxon>Actinomycetota</taxon>
        <taxon>Actinomycetes</taxon>
        <taxon>Pseudonocardiales</taxon>
        <taxon>Pseudonocardiaceae</taxon>
        <taxon>Amycolatopsis</taxon>
    </lineage>
</organism>
<evidence type="ECO:0000256" key="1">
    <source>
        <dbReference type="ARBA" id="ARBA00022598"/>
    </source>
</evidence>
<evidence type="ECO:0000256" key="3">
    <source>
        <dbReference type="ARBA" id="ARBA00022840"/>
    </source>
</evidence>
<gene>
    <name evidence="6" type="ORF">GCM10017786_43690</name>
</gene>
<reference evidence="7" key="1">
    <citation type="journal article" date="2019" name="Int. J. Syst. Evol. Microbiol.">
        <title>The Global Catalogue of Microorganisms (GCM) 10K type strain sequencing project: providing services to taxonomists for standard genome sequencing and annotation.</title>
        <authorList>
            <consortium name="The Broad Institute Genomics Platform"/>
            <consortium name="The Broad Institute Genome Sequencing Center for Infectious Disease"/>
            <person name="Wu L."/>
            <person name="Ma J."/>
        </authorList>
    </citation>
    <scope>NUCLEOTIDE SEQUENCE [LARGE SCALE GENOMIC DNA]</scope>
    <source>
        <strain evidence="7">CGMCC 4.7677</strain>
    </source>
</reference>
<protein>
    <recommendedName>
        <fullName evidence="5">ATP-grasp domain-containing protein</fullName>
    </recommendedName>
</protein>
<dbReference type="Pfam" id="PF13535">
    <property type="entry name" value="ATP-grasp_4"/>
    <property type="match status" value="1"/>
</dbReference>
<dbReference type="SUPFAM" id="SSF56059">
    <property type="entry name" value="Glutathione synthetase ATP-binding domain-like"/>
    <property type="match status" value="1"/>
</dbReference>
<dbReference type="Proteomes" id="UP000605897">
    <property type="component" value="Unassembled WGS sequence"/>
</dbReference>
<dbReference type="PANTHER" id="PTHR43585:SF2">
    <property type="entry name" value="ATP-GRASP ENZYME FSQD"/>
    <property type="match status" value="1"/>
</dbReference>
<evidence type="ECO:0000313" key="6">
    <source>
        <dbReference type="EMBL" id="GHF05483.1"/>
    </source>
</evidence>
<name>A0ABQ3J8D1_9PSEU</name>
<keyword evidence="3 4" id="KW-0067">ATP-binding</keyword>
<keyword evidence="7" id="KW-1185">Reference proteome</keyword>
<dbReference type="PROSITE" id="PS50975">
    <property type="entry name" value="ATP_GRASP"/>
    <property type="match status" value="1"/>
</dbReference>
<evidence type="ECO:0000313" key="7">
    <source>
        <dbReference type="Proteomes" id="UP000605897"/>
    </source>
</evidence>
<dbReference type="Gene3D" id="3.30.470.20">
    <property type="entry name" value="ATP-grasp fold, B domain"/>
    <property type="match status" value="1"/>
</dbReference>
<sequence>MAEVTRITRGCLPNGDNGDQFVVSETNIFVLGLDDANLRTLRRVPGAENYRYHQLLTQADVQEGEIPIADLIDRAVAELDAFDGEIGAIVGYWDFPVTTMVPILGRRYGVPTPNLEGVLKCEHKYWSRLEQQKATDAIPNFALVDLDGDPKPPEGLSFPMWLKPVKSFSSELAFHVKDEQDFTEAVEEIRAGIGRVGKPFQYILDQVTSVDIPPEIADAGALAALAEEEMTGQQAATEGYVHDGEVVVYGALDSLNYPDSSSFLRHQYPSQLPEPVVEKMLDVSKKVIQQIGLNNSTFSIEFFCQPETGDVKLLEINPRHSQSHAEMFEDVDGVPDHYNMIELGLGRRPEMPHDKGEYKIAAKWYHRRFEDGVVKRIPTEEEIRRLQREIPGVEVDVVPAEGQRLSDMDAQDSYSFELAFVYVGADSEAELKDKYQRTIDSLRFEFEEV</sequence>
<keyword evidence="2 4" id="KW-0547">Nucleotide-binding</keyword>
<evidence type="ECO:0000259" key="5">
    <source>
        <dbReference type="PROSITE" id="PS50975"/>
    </source>
</evidence>
<proteinExistence type="predicted"/>
<comment type="caution">
    <text evidence="6">The sequence shown here is derived from an EMBL/GenBank/DDBJ whole genome shotgun (WGS) entry which is preliminary data.</text>
</comment>
<evidence type="ECO:0000256" key="4">
    <source>
        <dbReference type="PROSITE-ProRule" id="PRU00409"/>
    </source>
</evidence>
<dbReference type="InterPro" id="IPR052032">
    <property type="entry name" value="ATP-dep_AA_Ligase"/>
</dbReference>
<dbReference type="InterPro" id="IPR011761">
    <property type="entry name" value="ATP-grasp"/>
</dbReference>
<evidence type="ECO:0000256" key="2">
    <source>
        <dbReference type="ARBA" id="ARBA00022741"/>
    </source>
</evidence>